<name>C5KSL1_PERM5</name>
<accession>C5KSL1</accession>
<dbReference type="EMBL" id="GG676060">
    <property type="protein sequence ID" value="EER12532.1"/>
    <property type="molecule type" value="Genomic_DNA"/>
</dbReference>
<reference evidence="2 3" key="1">
    <citation type="submission" date="2008-07" db="EMBL/GenBank/DDBJ databases">
        <authorList>
            <person name="El-Sayed N."/>
            <person name="Caler E."/>
            <person name="Inman J."/>
            <person name="Amedeo P."/>
            <person name="Hass B."/>
            <person name="Wortman J."/>
        </authorList>
    </citation>
    <scope>NUCLEOTIDE SEQUENCE [LARGE SCALE GENOMIC DNA]</scope>
    <source>
        <strain evidence="3">ATCC 50983 / TXsc</strain>
    </source>
</reference>
<keyword evidence="1" id="KW-1133">Transmembrane helix</keyword>
<dbReference type="GeneID" id="9058079"/>
<keyword evidence="3" id="KW-1185">Reference proteome</keyword>
<protein>
    <submittedName>
        <fullName evidence="2">Uncharacterized protein</fullName>
    </submittedName>
</protein>
<dbReference type="OrthoDB" id="10454337at2759"/>
<dbReference type="Proteomes" id="UP000007800">
    <property type="component" value="Unassembled WGS sequence"/>
</dbReference>
<dbReference type="AlphaFoldDB" id="C5KSL1"/>
<sequence length="113" mass="12664">MARFILTRGFSLLAPQLAVLYVFYWVDRRLHASFRYNWDIDLSMGDTVCLPPPPTPFAAGTVGEPSFGFAETAAESPYWSEGSGRIPLLERKKVTCDEGDIVNPLEPLKNQQD</sequence>
<keyword evidence="1" id="KW-0472">Membrane</keyword>
<gene>
    <name evidence="2" type="ORF">Pmar_PMAR021850</name>
</gene>
<organism evidence="3">
    <name type="scientific">Perkinsus marinus (strain ATCC 50983 / TXsc)</name>
    <dbReference type="NCBI Taxonomy" id="423536"/>
    <lineage>
        <taxon>Eukaryota</taxon>
        <taxon>Sar</taxon>
        <taxon>Alveolata</taxon>
        <taxon>Perkinsozoa</taxon>
        <taxon>Perkinsea</taxon>
        <taxon>Perkinsida</taxon>
        <taxon>Perkinsidae</taxon>
        <taxon>Perkinsus</taxon>
    </lineage>
</organism>
<evidence type="ECO:0000313" key="2">
    <source>
        <dbReference type="EMBL" id="EER12532.1"/>
    </source>
</evidence>
<dbReference type="InParanoid" id="C5KSL1"/>
<feature type="transmembrane region" description="Helical" evidence="1">
    <location>
        <begin position="6"/>
        <end position="26"/>
    </location>
</feature>
<proteinExistence type="predicted"/>
<keyword evidence="1" id="KW-0812">Transmembrane</keyword>
<dbReference type="RefSeq" id="XP_002780737.1">
    <property type="nucleotide sequence ID" value="XM_002780691.1"/>
</dbReference>
<evidence type="ECO:0000256" key="1">
    <source>
        <dbReference type="SAM" id="Phobius"/>
    </source>
</evidence>
<evidence type="ECO:0000313" key="3">
    <source>
        <dbReference type="Proteomes" id="UP000007800"/>
    </source>
</evidence>